<evidence type="ECO:0000313" key="2">
    <source>
        <dbReference type="Proteomes" id="UP000295611"/>
    </source>
</evidence>
<dbReference type="Proteomes" id="UP000295611">
    <property type="component" value="Unassembled WGS sequence"/>
</dbReference>
<accession>A0A4R7AYT1</accession>
<name>A0A4R7AYT1_9NEIS</name>
<proteinExistence type="predicted"/>
<organism evidence="1 2">
    <name type="scientific">Paludibacterium purpuratum</name>
    <dbReference type="NCBI Taxonomy" id="1144873"/>
    <lineage>
        <taxon>Bacteria</taxon>
        <taxon>Pseudomonadati</taxon>
        <taxon>Pseudomonadota</taxon>
        <taxon>Betaproteobacteria</taxon>
        <taxon>Neisseriales</taxon>
        <taxon>Chromobacteriaceae</taxon>
        <taxon>Paludibacterium</taxon>
    </lineage>
</organism>
<comment type="caution">
    <text evidence="1">The sequence shown here is derived from an EMBL/GenBank/DDBJ whole genome shotgun (WGS) entry which is preliminary data.</text>
</comment>
<sequence length="47" mass="5601">MNRQRQRDSRSIVHTHTTKWHLLREVTEWTGLRDDGPESTPLKRAGF</sequence>
<dbReference type="EMBL" id="SNZP01000014">
    <property type="protein sequence ID" value="TDR73263.1"/>
    <property type="molecule type" value="Genomic_DNA"/>
</dbReference>
<dbReference type="AlphaFoldDB" id="A0A4R7AYT1"/>
<keyword evidence="2" id="KW-1185">Reference proteome</keyword>
<gene>
    <name evidence="1" type="ORF">DFP86_11424</name>
</gene>
<reference evidence="1 2" key="1">
    <citation type="submission" date="2019-03" db="EMBL/GenBank/DDBJ databases">
        <title>Genomic Encyclopedia of Type Strains, Phase III (KMG-III): the genomes of soil and plant-associated and newly described type strains.</title>
        <authorList>
            <person name="Whitman W."/>
        </authorList>
    </citation>
    <scope>NUCLEOTIDE SEQUENCE [LARGE SCALE GENOMIC DNA]</scope>
    <source>
        <strain evidence="1 2">CECT 8976</strain>
    </source>
</reference>
<evidence type="ECO:0000313" key="1">
    <source>
        <dbReference type="EMBL" id="TDR73263.1"/>
    </source>
</evidence>
<protein>
    <submittedName>
        <fullName evidence="1">Uncharacterized protein</fullName>
    </submittedName>
</protein>